<keyword evidence="3" id="KW-0645">Protease</keyword>
<dbReference type="GO" id="GO:0006508">
    <property type="term" value="P:proteolysis"/>
    <property type="evidence" value="ECO:0007669"/>
    <property type="project" value="UniProtKB-KW"/>
</dbReference>
<dbReference type="InterPro" id="IPR019127">
    <property type="entry name" value="Exosortase"/>
</dbReference>
<dbReference type="NCBIfam" id="TIGR02914">
    <property type="entry name" value="EpsI_fam"/>
    <property type="match status" value="1"/>
</dbReference>
<dbReference type="Pfam" id="PF11984">
    <property type="entry name" value="DUF3485"/>
    <property type="match status" value="1"/>
</dbReference>
<dbReference type="GO" id="GO:0008233">
    <property type="term" value="F:peptidase activity"/>
    <property type="evidence" value="ECO:0007669"/>
    <property type="project" value="UniProtKB-KW"/>
</dbReference>
<keyword evidence="5" id="KW-0378">Hydrolase</keyword>
<dbReference type="AlphaFoldDB" id="A0A0B5BGS7"/>
<evidence type="ECO:0000256" key="5">
    <source>
        <dbReference type="ARBA" id="ARBA00022801"/>
    </source>
</evidence>
<evidence type="ECO:0000256" key="3">
    <source>
        <dbReference type="ARBA" id="ARBA00022670"/>
    </source>
</evidence>
<dbReference type="HOGENOM" id="CLU_039817_1_0_7"/>
<evidence type="ECO:0000256" key="8">
    <source>
        <dbReference type="SAM" id="Phobius"/>
    </source>
</evidence>
<keyword evidence="4 8" id="KW-0812">Transmembrane</keyword>
<keyword evidence="11" id="KW-1185">Reference proteome</keyword>
<dbReference type="OrthoDB" id="9797363at2"/>
<feature type="transmembrane region" description="Helical" evidence="8">
    <location>
        <begin position="12"/>
        <end position="31"/>
    </location>
</feature>
<keyword evidence="2" id="KW-1003">Cell membrane</keyword>
<dbReference type="NCBIfam" id="TIGR02602">
    <property type="entry name" value="8TM_EpsH"/>
    <property type="match status" value="1"/>
</dbReference>
<evidence type="ECO:0000256" key="7">
    <source>
        <dbReference type="ARBA" id="ARBA00023136"/>
    </source>
</evidence>
<feature type="domain" description="Methanolan biosynthesis EpsI" evidence="9">
    <location>
        <begin position="321"/>
        <end position="524"/>
    </location>
</feature>
<feature type="transmembrane region" description="Helical" evidence="8">
    <location>
        <begin position="215"/>
        <end position="243"/>
    </location>
</feature>
<dbReference type="NCBIfam" id="TIGR04178">
    <property type="entry name" value="exo_archaeo"/>
    <property type="match status" value="1"/>
</dbReference>
<evidence type="ECO:0000313" key="11">
    <source>
        <dbReference type="Proteomes" id="UP000057609"/>
    </source>
</evidence>
<feature type="transmembrane region" description="Helical" evidence="8">
    <location>
        <begin position="190"/>
        <end position="208"/>
    </location>
</feature>
<evidence type="ECO:0000259" key="9">
    <source>
        <dbReference type="Pfam" id="PF11984"/>
    </source>
</evidence>
<dbReference type="InterPro" id="IPR014263">
    <property type="entry name" value="Methanolan_biosynth_EpsI"/>
</dbReference>
<evidence type="ECO:0000256" key="6">
    <source>
        <dbReference type="ARBA" id="ARBA00022989"/>
    </source>
</evidence>
<dbReference type="KEGG" id="gpi:GPICK_07740"/>
<dbReference type="GO" id="GO:0005886">
    <property type="term" value="C:plasma membrane"/>
    <property type="evidence" value="ECO:0007669"/>
    <property type="project" value="UniProtKB-SubCell"/>
</dbReference>
<dbReference type="Pfam" id="PF09721">
    <property type="entry name" value="Exosortase_EpsH"/>
    <property type="match status" value="1"/>
</dbReference>
<dbReference type="EMBL" id="CP009788">
    <property type="protein sequence ID" value="AJE03256.1"/>
    <property type="molecule type" value="Genomic_DNA"/>
</dbReference>
<feature type="transmembrane region" description="Helical" evidence="8">
    <location>
        <begin position="127"/>
        <end position="146"/>
    </location>
</feature>
<feature type="transmembrane region" description="Helical" evidence="8">
    <location>
        <begin position="96"/>
        <end position="115"/>
    </location>
</feature>
<protein>
    <submittedName>
        <fullName evidence="10">EpsI family protein</fullName>
    </submittedName>
</protein>
<evidence type="ECO:0000256" key="2">
    <source>
        <dbReference type="ARBA" id="ARBA00022475"/>
    </source>
</evidence>
<feature type="transmembrane region" description="Helical" evidence="8">
    <location>
        <begin position="43"/>
        <end position="59"/>
    </location>
</feature>
<proteinExistence type="predicted"/>
<dbReference type="Proteomes" id="UP000057609">
    <property type="component" value="Chromosome"/>
</dbReference>
<keyword evidence="6 8" id="KW-1133">Transmembrane helix</keyword>
<dbReference type="NCBIfam" id="TIGR04152">
    <property type="entry name" value="exosort_VPLPA"/>
    <property type="match status" value="1"/>
</dbReference>
<dbReference type="InterPro" id="IPR013426">
    <property type="entry name" value="EpsH-like"/>
</dbReference>
<organism evidence="10 11">
    <name type="scientific">Geobacter pickeringii</name>
    <dbReference type="NCBI Taxonomy" id="345632"/>
    <lineage>
        <taxon>Bacteria</taxon>
        <taxon>Pseudomonadati</taxon>
        <taxon>Thermodesulfobacteriota</taxon>
        <taxon>Desulfuromonadia</taxon>
        <taxon>Geobacterales</taxon>
        <taxon>Geobacteraceae</taxon>
        <taxon>Geobacter</taxon>
    </lineage>
</organism>
<feature type="transmembrane region" description="Helical" evidence="8">
    <location>
        <begin position="71"/>
        <end position="90"/>
    </location>
</feature>
<name>A0A0B5BGS7_9BACT</name>
<reference evidence="10 11" key="1">
    <citation type="journal article" date="2015" name="Genome Announc.">
        <title>Complete Genome of Geobacter pickeringii G13T, a Metal-Reducing Isolate from Sedimentary Kaolin Deposits.</title>
        <authorList>
            <person name="Badalamenti J.P."/>
            <person name="Bond D.R."/>
        </authorList>
    </citation>
    <scope>NUCLEOTIDE SEQUENCE [LARGE SCALE GENOMIC DNA]</scope>
    <source>
        <strain evidence="10 11">G13</strain>
    </source>
</reference>
<feature type="transmembrane region" description="Helical" evidence="8">
    <location>
        <begin position="255"/>
        <end position="275"/>
    </location>
</feature>
<evidence type="ECO:0000256" key="4">
    <source>
        <dbReference type="ARBA" id="ARBA00022692"/>
    </source>
</evidence>
<gene>
    <name evidence="10" type="ORF">GPICK_07740</name>
</gene>
<dbReference type="InterPro" id="IPR026392">
    <property type="entry name" value="Exo/Archaeosortase_dom"/>
</dbReference>
<accession>A0A0B5BGS7</accession>
<sequence length="527" mass="59545">MTQSLTVLSPSRFLKGALYIALCAGIYASAYEWLVTKDWIRDDYSSCFLVPIIVLYLLWEKRAEMFATPSVVTWRGFFMIVPGIVFFWLGELSGEYFTLYLSSWMVFVGILWMHWGWAKLRKAAFPLLFLLGMFPLPNAVNGFLTLKLKLISSRLGVEMMRLYGLSAYREGNVIDVGFTKLQVVDACSGLRYFIPLLMLAALLAYYYRAARWKRALVIISAVPVSVLTNGLRIASVGILYQFWGPMVAEGFFHDFSGWFIFMASIAILLAEMWLLKRFFPEGAVGGPVHSPDSDRVALHPVTPLPAGSPLRGLLMPVQFATAVLLLGTTLAFSQGINFREHVPPSRALDQFPLSVGEWQGTRTSMEQIYLDALKFDSYAMVDYRAPTGKTVSFYTAYYGSQRKGESIHSPSTCLPGSGWAFEESGETRLPFNASDGQPMRVSRAFMKKGDDQELTYYWFPQRGRTLTNIYQLKLYGFWDALTRQRTDGALVRVITPVYRSEPVSAAEARLQAFTRQIEPVLARYIPN</sequence>
<comment type="subcellular location">
    <subcellularLocation>
        <location evidence="1">Cell membrane</location>
        <topology evidence="1">Multi-pass membrane protein</topology>
    </subcellularLocation>
</comment>
<dbReference type="InterPro" id="IPR026491">
    <property type="entry name" value="ExosortD_VPLPA"/>
</dbReference>
<keyword evidence="7 8" id="KW-0472">Membrane</keyword>
<evidence type="ECO:0000313" key="10">
    <source>
        <dbReference type="EMBL" id="AJE03256.1"/>
    </source>
</evidence>
<evidence type="ECO:0000256" key="1">
    <source>
        <dbReference type="ARBA" id="ARBA00004651"/>
    </source>
</evidence>
<dbReference type="STRING" id="345632.GPICK_07740"/>